<dbReference type="OrthoDB" id="9813995at2"/>
<accession>A0A377GXV9</accession>
<dbReference type="PROSITE" id="PS00198">
    <property type="entry name" value="4FE4S_FER_1"/>
    <property type="match status" value="1"/>
</dbReference>
<evidence type="ECO:0000259" key="4">
    <source>
        <dbReference type="PROSITE" id="PS51379"/>
    </source>
</evidence>
<keyword evidence="1" id="KW-0479">Metal-binding</keyword>
<dbReference type="EMBL" id="UGGU01000003">
    <property type="protein sequence ID" value="STO31765.1"/>
    <property type="molecule type" value="Genomic_DNA"/>
</dbReference>
<dbReference type="InterPro" id="IPR047964">
    <property type="entry name" value="EFR1-like"/>
</dbReference>
<keyword evidence="6" id="KW-1185">Reference proteome</keyword>
<dbReference type="NCBIfam" id="NF038196">
    <property type="entry name" value="ferrodoxin_EFR1"/>
    <property type="match status" value="1"/>
</dbReference>
<gene>
    <name evidence="5" type="ORF">NCTC10723_01224</name>
</gene>
<keyword evidence="3" id="KW-0411">Iron-sulfur</keyword>
<feature type="domain" description="4Fe-4S ferredoxin-type" evidence="4">
    <location>
        <begin position="174"/>
        <end position="202"/>
    </location>
</feature>
<dbReference type="InterPro" id="IPR029039">
    <property type="entry name" value="Flavoprotein-like_sf"/>
</dbReference>
<dbReference type="Proteomes" id="UP000255328">
    <property type="component" value="Unassembled WGS sequence"/>
</dbReference>
<evidence type="ECO:0000313" key="6">
    <source>
        <dbReference type="Proteomes" id="UP000255328"/>
    </source>
</evidence>
<dbReference type="SUPFAM" id="SSF52218">
    <property type="entry name" value="Flavoproteins"/>
    <property type="match status" value="1"/>
</dbReference>
<dbReference type="AlphaFoldDB" id="A0A377GXV9"/>
<protein>
    <submittedName>
        <fullName evidence="5">Uncharacterized Fe-S center protein</fullName>
    </submittedName>
</protein>
<dbReference type="GO" id="GO:0046872">
    <property type="term" value="F:metal ion binding"/>
    <property type="evidence" value="ECO:0007669"/>
    <property type="project" value="UniProtKB-KW"/>
</dbReference>
<dbReference type="PANTHER" id="PTHR43122">
    <property type="entry name" value="FERREDOXIN SUBUNIT OF PYRUVATE:FLAVODOXIN OXIDOREDUCTASE-RELATED"/>
    <property type="match status" value="1"/>
</dbReference>
<evidence type="ECO:0000256" key="1">
    <source>
        <dbReference type="ARBA" id="ARBA00022723"/>
    </source>
</evidence>
<proteinExistence type="predicted"/>
<dbReference type="GO" id="GO:0051536">
    <property type="term" value="F:iron-sulfur cluster binding"/>
    <property type="evidence" value="ECO:0007669"/>
    <property type="project" value="UniProtKB-KW"/>
</dbReference>
<keyword evidence="2" id="KW-0408">Iron</keyword>
<evidence type="ECO:0000256" key="2">
    <source>
        <dbReference type="ARBA" id="ARBA00023004"/>
    </source>
</evidence>
<evidence type="ECO:0000256" key="3">
    <source>
        <dbReference type="ARBA" id="ARBA00023014"/>
    </source>
</evidence>
<evidence type="ECO:0000313" key="5">
    <source>
        <dbReference type="EMBL" id="STO31765.1"/>
    </source>
</evidence>
<organism evidence="5 6">
    <name type="scientific">Fusobacterium necrogenes</name>
    <dbReference type="NCBI Taxonomy" id="858"/>
    <lineage>
        <taxon>Bacteria</taxon>
        <taxon>Fusobacteriati</taxon>
        <taxon>Fusobacteriota</taxon>
        <taxon>Fusobacteriia</taxon>
        <taxon>Fusobacteriales</taxon>
        <taxon>Fusobacteriaceae</taxon>
        <taxon>Fusobacterium</taxon>
    </lineage>
</organism>
<dbReference type="Gene3D" id="3.30.70.20">
    <property type="match status" value="1"/>
</dbReference>
<name>A0A377GXV9_9FUSO</name>
<dbReference type="InterPro" id="IPR017896">
    <property type="entry name" value="4Fe4S_Fe-S-bd"/>
</dbReference>
<dbReference type="PANTHER" id="PTHR43122:SF1">
    <property type="entry name" value="IRON-SULFUR-BINDING PROTEIN"/>
    <property type="match status" value="1"/>
</dbReference>
<dbReference type="Gene3D" id="3.40.50.360">
    <property type="match status" value="1"/>
</dbReference>
<dbReference type="PROSITE" id="PS51379">
    <property type="entry name" value="4FE4S_FER_2"/>
    <property type="match status" value="1"/>
</dbReference>
<dbReference type="InterPro" id="IPR017900">
    <property type="entry name" value="4Fe4S_Fe_S_CS"/>
</dbReference>
<reference evidence="5 6" key="1">
    <citation type="submission" date="2018-06" db="EMBL/GenBank/DDBJ databases">
        <authorList>
            <consortium name="Pathogen Informatics"/>
            <person name="Doyle S."/>
        </authorList>
    </citation>
    <scope>NUCLEOTIDE SEQUENCE [LARGE SCALE GENOMIC DNA]</scope>
    <source>
        <strain evidence="5 6">NCTC10723</strain>
    </source>
</reference>
<dbReference type="SUPFAM" id="SSF54862">
    <property type="entry name" value="4Fe-4S ferredoxins"/>
    <property type="match status" value="1"/>
</dbReference>
<sequence>MEIYYFTGTGNSLYIAKKIQESINCNLIPIEALISTDKIIPNSNEIGFIFPVYFGDIPEFVKSIVKKFDLSNVDYIFVLPNCYSLIGATFLNFKKILNSKGKNIDYENTLFMPDNAILFPIEKDREKLEKVEIDILPIIEDIKNKAKKKSVTDYFQVLQYYFMKLFSNWEFSPKKFVVNDSCISCSICKQVCPTKNIELKGGKPIFNLNCTHCLACFHWCLKEAISMKNFTIKNRRRYHNPNIKLNEIIRK</sequence>
<dbReference type="RefSeq" id="WP_115270370.1">
    <property type="nucleotide sequence ID" value="NZ_UGGU01000003.1"/>
</dbReference>